<dbReference type="EMBL" id="LR798266">
    <property type="protein sequence ID" value="CAB5218804.1"/>
    <property type="molecule type" value="Genomic_DNA"/>
</dbReference>
<protein>
    <submittedName>
        <fullName evidence="1">Uncharacterized protein</fullName>
    </submittedName>
</protein>
<evidence type="ECO:0000313" key="1">
    <source>
        <dbReference type="EMBL" id="CAB5218804.1"/>
    </source>
</evidence>
<organism evidence="1">
    <name type="scientific">uncultured Caudovirales phage</name>
    <dbReference type="NCBI Taxonomy" id="2100421"/>
    <lineage>
        <taxon>Viruses</taxon>
        <taxon>Duplodnaviria</taxon>
        <taxon>Heunggongvirae</taxon>
        <taxon>Uroviricota</taxon>
        <taxon>Caudoviricetes</taxon>
        <taxon>Peduoviridae</taxon>
        <taxon>Maltschvirus</taxon>
        <taxon>Maltschvirus maltsch</taxon>
    </lineage>
</organism>
<name>A0A6J7WRX4_9CAUD</name>
<gene>
    <name evidence="1" type="ORF">UFOVP215_21</name>
</gene>
<sequence>MIHIRKKDSSFDPNIAYSVVVTSNWNEPLEQHPTMVLEPDVFEIADCDIPSHAQYMTYTDLL</sequence>
<reference evidence="1" key="1">
    <citation type="submission" date="2020-05" db="EMBL/GenBank/DDBJ databases">
        <authorList>
            <person name="Chiriac C."/>
            <person name="Salcher M."/>
            <person name="Ghai R."/>
            <person name="Kavagutti S V."/>
        </authorList>
    </citation>
    <scope>NUCLEOTIDE SEQUENCE</scope>
</reference>
<accession>A0A6J7WRX4</accession>
<proteinExistence type="predicted"/>